<dbReference type="AlphaFoldDB" id="A0A518EKD4"/>
<proteinExistence type="predicted"/>
<dbReference type="EMBL" id="CP036434">
    <property type="protein sequence ID" value="QDV04548.1"/>
    <property type="molecule type" value="Genomic_DNA"/>
</dbReference>
<feature type="region of interest" description="Disordered" evidence="1">
    <location>
        <begin position="680"/>
        <end position="707"/>
    </location>
</feature>
<evidence type="ECO:0000313" key="2">
    <source>
        <dbReference type="EMBL" id="QDV04548.1"/>
    </source>
</evidence>
<keyword evidence="3" id="KW-1185">Reference proteome</keyword>
<dbReference type="Proteomes" id="UP000320390">
    <property type="component" value="Chromosome"/>
</dbReference>
<accession>A0A518EKD4</accession>
<evidence type="ECO:0008006" key="4">
    <source>
        <dbReference type="Google" id="ProtNLM"/>
    </source>
</evidence>
<gene>
    <name evidence="2" type="ORF">Poly30_00390</name>
</gene>
<organism evidence="2 3">
    <name type="scientific">Saltatorellus ferox</name>
    <dbReference type="NCBI Taxonomy" id="2528018"/>
    <lineage>
        <taxon>Bacteria</taxon>
        <taxon>Pseudomonadati</taxon>
        <taxon>Planctomycetota</taxon>
        <taxon>Planctomycetia</taxon>
        <taxon>Planctomycetia incertae sedis</taxon>
        <taxon>Saltatorellus</taxon>
    </lineage>
</organism>
<evidence type="ECO:0000313" key="3">
    <source>
        <dbReference type="Proteomes" id="UP000320390"/>
    </source>
</evidence>
<evidence type="ECO:0000256" key="1">
    <source>
        <dbReference type="SAM" id="MobiDB-lite"/>
    </source>
</evidence>
<dbReference type="OrthoDB" id="9800887at2"/>
<reference evidence="2 3" key="1">
    <citation type="submission" date="2019-02" db="EMBL/GenBank/DDBJ databases">
        <title>Deep-cultivation of Planctomycetes and their phenomic and genomic characterization uncovers novel biology.</title>
        <authorList>
            <person name="Wiegand S."/>
            <person name="Jogler M."/>
            <person name="Boedeker C."/>
            <person name="Pinto D."/>
            <person name="Vollmers J."/>
            <person name="Rivas-Marin E."/>
            <person name="Kohn T."/>
            <person name="Peeters S.H."/>
            <person name="Heuer A."/>
            <person name="Rast P."/>
            <person name="Oberbeckmann S."/>
            <person name="Bunk B."/>
            <person name="Jeske O."/>
            <person name="Meyerdierks A."/>
            <person name="Storesund J.E."/>
            <person name="Kallscheuer N."/>
            <person name="Luecker S."/>
            <person name="Lage O.M."/>
            <person name="Pohl T."/>
            <person name="Merkel B.J."/>
            <person name="Hornburger P."/>
            <person name="Mueller R.-W."/>
            <person name="Bruemmer F."/>
            <person name="Labrenz M."/>
            <person name="Spormann A.M."/>
            <person name="Op den Camp H."/>
            <person name="Overmann J."/>
            <person name="Amann R."/>
            <person name="Jetten M.S.M."/>
            <person name="Mascher T."/>
            <person name="Medema M.H."/>
            <person name="Devos D.P."/>
            <person name="Kaster A.-K."/>
            <person name="Ovreas L."/>
            <person name="Rohde M."/>
            <person name="Galperin M.Y."/>
            <person name="Jogler C."/>
        </authorList>
    </citation>
    <scope>NUCLEOTIDE SEQUENCE [LARGE SCALE GENOMIC DNA]</scope>
    <source>
        <strain evidence="2 3">Poly30</strain>
    </source>
</reference>
<protein>
    <recommendedName>
        <fullName evidence="4">Carboxypeptidase regulatory-like domain-containing protein</fullName>
    </recommendedName>
</protein>
<sequence>MKHVASLLLAGLALGALALTFTPSIFWMGAAGAASVHGDPPTVDSLGTVHGAGEAGPSTLFDDVEEIRIDGAAVAEPRLDGRHSAARVPGAAPDPSEVNAEEEDAWLDEYLASPGSRLEVHVTGHVPPGLAAVALSTLDEDHHDFFVAEVIEGFAALDLKDGPYLVFLEVEGRAASAFESVHAGRKPQRIEMRLAEPVAITGLVEDGDGPLPGVEVFVGPFTEDKSALAKTLDRGAAVRTGSDGRFEITGLQPAARYQLRVEDDRFVRHSQEFDVGAESLDIGKILLRKGHRIEVQIEGWADWGQPEDFEISTREIHDRKVRFDSTGRASLSCDRLGSDFLNLWYPGEPTVMSNIEVDVRDAMEPVRITVGDARDLTIGLAHSDEIEEILRGPLEFFLSVNYRTSSGSWYSLNLEVDGFRDYHAFGIDSEEVTVRLVLADNNMPFEWTSCRVSFEGARSLRVDFEDVAPPKTLHVGIDADTPLAGGVSLLRRRHDPTDWYTSDRLDEAGRRGVPGAVTGDVAMTYWKEDSSLLCIDVPVATGPKGELPAAVFIGPLLDVEVEVQDAGVAIPSAWFSLASLEDPTEVHWRQTGASGEPSRFPMANGTRCEMRADVEAVYPVDRPLRLEAGHHVLEVRRFGALRLPPGVLLSEVRNVEFGRTLEDWRSEPWFRLDAPDGTTGAKHLPRLPRGEYRHSIGRSPNGEETSVSTRILAGETVDLMR</sequence>
<name>A0A518EKD4_9BACT</name>
<dbReference type="RefSeq" id="WP_145194006.1">
    <property type="nucleotide sequence ID" value="NZ_CP036434.1"/>
</dbReference>